<protein>
    <recommendedName>
        <fullName evidence="3">Metal-binding protein</fullName>
    </recommendedName>
</protein>
<dbReference type="AlphaFoldDB" id="A0A3N1P0I5"/>
<dbReference type="InterPro" id="IPR007332">
    <property type="entry name" value="DUF411"/>
</dbReference>
<evidence type="ECO:0000313" key="1">
    <source>
        <dbReference type="EMBL" id="ROQ21118.1"/>
    </source>
</evidence>
<reference evidence="1 2" key="1">
    <citation type="submission" date="2018-11" db="EMBL/GenBank/DDBJ databases">
        <title>Genomic Encyclopedia of Type Strains, Phase IV (KMG-IV): sequencing the most valuable type-strain genomes for metagenomic binning, comparative biology and taxonomic classification.</title>
        <authorList>
            <person name="Goeker M."/>
        </authorList>
    </citation>
    <scope>NUCLEOTIDE SEQUENCE [LARGE SCALE GENOMIC DNA]</scope>
    <source>
        <strain evidence="1 2">DSM 16974</strain>
    </source>
</reference>
<dbReference type="Proteomes" id="UP000273643">
    <property type="component" value="Unassembled WGS sequence"/>
</dbReference>
<evidence type="ECO:0008006" key="3">
    <source>
        <dbReference type="Google" id="ProtNLM"/>
    </source>
</evidence>
<evidence type="ECO:0000313" key="2">
    <source>
        <dbReference type="Proteomes" id="UP000273643"/>
    </source>
</evidence>
<comment type="caution">
    <text evidence="1">The sequence shown here is derived from an EMBL/GenBank/DDBJ whole genome shotgun (WGS) entry which is preliminary data.</text>
</comment>
<sequence>MFKHIAGAFALTLALTGCGESPETESSASSDSTSVAQDSAATTGLTVYKSPTCGCCEDWITHMEGGGFEAAIEHPSRMATIKAQLGIAPEYASCHTGVSEEGYIFEGHVPAKLVRQFLNSPPKNALGLAVPRMPVGSPGMEMGERFDPYDVLLLKTDGSSEIYARIETPEQQY</sequence>
<keyword evidence="2" id="KW-1185">Reference proteome</keyword>
<dbReference type="EMBL" id="RJUK01000001">
    <property type="protein sequence ID" value="ROQ21118.1"/>
    <property type="molecule type" value="Genomic_DNA"/>
</dbReference>
<organism evidence="1 2">
    <name type="scientific">Marinimicrobium koreense</name>
    <dbReference type="NCBI Taxonomy" id="306545"/>
    <lineage>
        <taxon>Bacteria</taxon>
        <taxon>Pseudomonadati</taxon>
        <taxon>Pseudomonadota</taxon>
        <taxon>Gammaproteobacteria</taxon>
        <taxon>Cellvibrionales</taxon>
        <taxon>Cellvibrionaceae</taxon>
        <taxon>Marinimicrobium</taxon>
    </lineage>
</organism>
<accession>A0A3N1P0I5</accession>
<proteinExistence type="predicted"/>
<dbReference type="PROSITE" id="PS51257">
    <property type="entry name" value="PROKAR_LIPOPROTEIN"/>
    <property type="match status" value="1"/>
</dbReference>
<dbReference type="OrthoDB" id="14727at2"/>
<dbReference type="Pfam" id="PF04214">
    <property type="entry name" value="DUF411"/>
    <property type="match status" value="1"/>
</dbReference>
<dbReference type="RefSeq" id="WP_123638160.1">
    <property type="nucleotide sequence ID" value="NZ_RJUK01000001.1"/>
</dbReference>
<name>A0A3N1P0I5_9GAMM</name>
<gene>
    <name evidence="1" type="ORF">EDC38_1740</name>
</gene>